<evidence type="ECO:0000256" key="7">
    <source>
        <dbReference type="ARBA" id="ARBA00023136"/>
    </source>
</evidence>
<keyword evidence="4" id="KW-0800">Toxin</keyword>
<organism evidence="9 10">
    <name type="scientific">Paremcibacter congregatus</name>
    <dbReference type="NCBI Taxonomy" id="2043170"/>
    <lineage>
        <taxon>Bacteria</taxon>
        <taxon>Pseudomonadati</taxon>
        <taxon>Pseudomonadota</taxon>
        <taxon>Alphaproteobacteria</taxon>
        <taxon>Emcibacterales</taxon>
        <taxon>Emcibacteraceae</taxon>
        <taxon>Paremcibacter</taxon>
    </lineage>
</organism>
<evidence type="ECO:0000256" key="2">
    <source>
        <dbReference type="ARBA" id="ARBA00004613"/>
    </source>
</evidence>
<evidence type="ECO:0000256" key="1">
    <source>
        <dbReference type="ARBA" id="ARBA00004370"/>
    </source>
</evidence>
<proteinExistence type="predicted"/>
<evidence type="ECO:0000313" key="9">
    <source>
        <dbReference type="EMBL" id="PHZ85144.1"/>
    </source>
</evidence>
<dbReference type="AlphaFoldDB" id="A0A2G4YS10"/>
<dbReference type="PANTHER" id="PTHR38340">
    <property type="entry name" value="S-LAYER PROTEIN"/>
    <property type="match status" value="1"/>
</dbReference>
<dbReference type="EMBL" id="PDEM01000016">
    <property type="protein sequence ID" value="PHZ85144.1"/>
    <property type="molecule type" value="Genomic_DNA"/>
</dbReference>
<keyword evidence="6" id="KW-0843">Virulence</keyword>
<comment type="subcellular location">
    <subcellularLocation>
        <location evidence="1">Membrane</location>
    </subcellularLocation>
    <subcellularLocation>
        <location evidence="2">Secreted</location>
    </subcellularLocation>
</comment>
<feature type="region of interest" description="Disordered" evidence="8">
    <location>
        <begin position="91"/>
        <end position="110"/>
    </location>
</feature>
<feature type="compositionally biased region" description="Polar residues" evidence="8">
    <location>
        <begin position="58"/>
        <end position="67"/>
    </location>
</feature>
<dbReference type="GO" id="GO:0090729">
    <property type="term" value="F:toxin activity"/>
    <property type="evidence" value="ECO:0007669"/>
    <property type="project" value="UniProtKB-KW"/>
</dbReference>
<dbReference type="InterPro" id="IPR018511">
    <property type="entry name" value="Hemolysin-typ_Ca-bd_CS"/>
</dbReference>
<gene>
    <name evidence="9" type="ORF">CRD36_06945</name>
</gene>
<name>A0A2G4YS10_9PROT</name>
<dbReference type="Pfam" id="PF00353">
    <property type="entry name" value="HemolysinCabind"/>
    <property type="match status" value="8"/>
</dbReference>
<protein>
    <recommendedName>
        <fullName evidence="11">Calcium-binding protein</fullName>
    </recommendedName>
</protein>
<dbReference type="PRINTS" id="PR01488">
    <property type="entry name" value="RTXTOXINA"/>
</dbReference>
<dbReference type="GO" id="GO:0016020">
    <property type="term" value="C:membrane"/>
    <property type="evidence" value="ECO:0007669"/>
    <property type="project" value="UniProtKB-SubCell"/>
</dbReference>
<dbReference type="GO" id="GO:0005576">
    <property type="term" value="C:extracellular region"/>
    <property type="evidence" value="ECO:0007669"/>
    <property type="project" value="UniProtKB-SubCell"/>
</dbReference>
<dbReference type="InterPro" id="IPR050557">
    <property type="entry name" value="RTX_toxin/Mannuronan_C5-epim"/>
</dbReference>
<dbReference type="InterPro" id="IPR003995">
    <property type="entry name" value="RTX_toxin_determinant-A"/>
</dbReference>
<evidence type="ECO:0000256" key="3">
    <source>
        <dbReference type="ARBA" id="ARBA00022525"/>
    </source>
</evidence>
<feature type="region of interest" description="Disordered" evidence="8">
    <location>
        <begin position="57"/>
        <end position="76"/>
    </location>
</feature>
<dbReference type="Proteomes" id="UP000229730">
    <property type="component" value="Unassembled WGS sequence"/>
</dbReference>
<keyword evidence="7" id="KW-0472">Membrane</keyword>
<keyword evidence="3" id="KW-0964">Secreted</keyword>
<keyword evidence="10" id="KW-1185">Reference proteome</keyword>
<evidence type="ECO:0000313" key="10">
    <source>
        <dbReference type="Proteomes" id="UP000229730"/>
    </source>
</evidence>
<dbReference type="InterPro" id="IPR011049">
    <property type="entry name" value="Serralysin-like_metalloprot_C"/>
</dbReference>
<dbReference type="GO" id="GO:0005509">
    <property type="term" value="F:calcium ion binding"/>
    <property type="evidence" value="ECO:0007669"/>
    <property type="project" value="InterPro"/>
</dbReference>
<evidence type="ECO:0000256" key="5">
    <source>
        <dbReference type="ARBA" id="ARBA00022737"/>
    </source>
</evidence>
<dbReference type="Gene3D" id="2.150.10.10">
    <property type="entry name" value="Serralysin-like metalloprotease, C-terminal"/>
    <property type="match status" value="6"/>
</dbReference>
<dbReference type="PRINTS" id="PR00313">
    <property type="entry name" value="CABNDNGRPT"/>
</dbReference>
<dbReference type="PROSITE" id="PS00330">
    <property type="entry name" value="HEMOLYSIN_CALCIUM"/>
    <property type="match status" value="2"/>
</dbReference>
<evidence type="ECO:0000256" key="6">
    <source>
        <dbReference type="ARBA" id="ARBA00023026"/>
    </source>
</evidence>
<evidence type="ECO:0000256" key="8">
    <source>
        <dbReference type="SAM" id="MobiDB-lite"/>
    </source>
</evidence>
<comment type="caution">
    <text evidence="9">The sequence shown here is derived from an EMBL/GenBank/DDBJ whole genome shotgun (WGS) entry which is preliminary data.</text>
</comment>
<evidence type="ECO:0008006" key="11">
    <source>
        <dbReference type="Google" id="ProtNLM"/>
    </source>
</evidence>
<evidence type="ECO:0000256" key="4">
    <source>
        <dbReference type="ARBA" id="ARBA00022656"/>
    </source>
</evidence>
<dbReference type="InterPro" id="IPR001343">
    <property type="entry name" value="Hemolysn_Ca-bd"/>
</dbReference>
<keyword evidence="5" id="KW-0677">Repeat</keyword>
<dbReference type="InParanoid" id="A0A2G4YS10"/>
<dbReference type="SUPFAM" id="SSF51120">
    <property type="entry name" value="beta-Roll"/>
    <property type="match status" value="2"/>
</dbReference>
<accession>A0A2G4YS10</accession>
<reference evidence="9 10" key="1">
    <citation type="submission" date="2017-10" db="EMBL/GenBank/DDBJ databases">
        <title>Frigbacter circumglobatus gen. nov. sp. nov., isolated from sediment cultured in situ.</title>
        <authorList>
            <person name="Zhao Z."/>
        </authorList>
    </citation>
    <scope>NUCLEOTIDE SEQUENCE [LARGE SCALE GENOMIC DNA]</scope>
    <source>
        <strain evidence="9 10">ZYL</strain>
    </source>
</reference>
<dbReference type="PANTHER" id="PTHR38340:SF1">
    <property type="entry name" value="S-LAYER PROTEIN"/>
    <property type="match status" value="1"/>
</dbReference>
<sequence>MASCQQPRGILVSSPSPEQIEPEFIEIPTNTFTARDNNNRYFEDKNSTENLTVIGKNGNDSITTGEGNDTIKGGAGNDFLVGKGGDDIIEGEEGEDNISGGAGNDNLEGGEGNDLVFGGVGDDTIAGGFGDDLLSGGEGIDVLSGEEGDDTFIFSDRASDLEDQFLGGAGYDTLQIAPKDLSTIEILGINIPDALGIDLGGFLTDQSVTANLSEFSATDIEQIRLNQKNTILDVVLQDVQSMTDENNELAIVGDLGATVRGDLSDWPDYSVALVDGKVYYTFGNNGVKLLIQAELQRIGFQNYEPDYDEDTPGYFTAKDDTDSLIGLQNSTESLNILGKAGHDWILTGEGADFIRGASGNDHVKSGPGDDVIFGDVGNDNLSGQEGNDEIYGGEGFDEIFGGNDDDQLHGGEGFDILVGGLGNDIIYGDGGNDILSGTLGNDRLFGGEGNDVLSADIGDNILYGGDGDDTLLHGVSGNDEMYGGSGDDYIRAGNGDIIDGGDGVDVWSINTNTTDFSRVVVRNMEEITLGMNPLTITVQDILDMTDANNYLIISGEVGATVTSLNQSWVQGTDTVINGQLYHSYMSGDATLLVDLDIFQDIS</sequence>